<keyword evidence="3" id="KW-0520">NAD</keyword>
<gene>
    <name evidence="6" type="ORF">U473_11235</name>
</gene>
<comment type="similarity">
    <text evidence="1 4">Belongs to the UDP-glucose/GDP-mannose dehydrogenase family.</text>
</comment>
<evidence type="ECO:0000313" key="6">
    <source>
        <dbReference type="EMBL" id="KXG44526.1"/>
    </source>
</evidence>
<keyword evidence="7" id="KW-1185">Reference proteome</keyword>
<evidence type="ECO:0000259" key="5">
    <source>
        <dbReference type="SMART" id="SM00984"/>
    </source>
</evidence>
<dbReference type="Pfam" id="PF03720">
    <property type="entry name" value="UDPG_MGDP_dh_C"/>
    <property type="match status" value="1"/>
</dbReference>
<dbReference type="InterPro" id="IPR014026">
    <property type="entry name" value="UDP-Glc/GDP-Man_DH_dimer"/>
</dbReference>
<dbReference type="InterPro" id="IPR036220">
    <property type="entry name" value="UDP-Glc/GDP-Man_DH_C_sf"/>
</dbReference>
<dbReference type="OrthoDB" id="9803238at2"/>
<reference evidence="6 7" key="1">
    <citation type="submission" date="2016-02" db="EMBL/GenBank/DDBJ databases">
        <title>Draft Genome for Tepidibacillus decaturensis nov. sp. Strain Z9, an Anaerobic, Moderately Thermophilic and Heterotrophic Bacterium from Deep Subsurface of the Illinois Basin, USA.</title>
        <authorList>
            <person name="Dong Y."/>
            <person name="Chang J.Y."/>
            <person name="Sanford R."/>
            <person name="Fouke B.W."/>
        </authorList>
    </citation>
    <scope>NUCLEOTIDE SEQUENCE [LARGE SCALE GENOMIC DNA]</scope>
    <source>
        <strain evidence="6 7">Z9</strain>
    </source>
</reference>
<dbReference type="STRING" id="1413211.U473_11235"/>
<dbReference type="PIRSF" id="PIRSF500136">
    <property type="entry name" value="UDP_ManNAc_DH"/>
    <property type="match status" value="1"/>
</dbReference>
<dbReference type="InterPro" id="IPR028359">
    <property type="entry name" value="UDP_ManNAc/GlcNAc_DH"/>
</dbReference>
<keyword evidence="2" id="KW-0560">Oxidoreductase</keyword>
<dbReference type="InterPro" id="IPR017476">
    <property type="entry name" value="UDP-Glc/GDP-Man"/>
</dbReference>
<dbReference type="RefSeq" id="WP_068726359.1">
    <property type="nucleotide sequence ID" value="NZ_LSKU01000001.1"/>
</dbReference>
<dbReference type="InterPro" id="IPR014027">
    <property type="entry name" value="UDP-Glc/GDP-Man_DH_C"/>
</dbReference>
<dbReference type="SUPFAM" id="SSF52413">
    <property type="entry name" value="UDP-glucose/GDP-mannose dehydrogenase C-terminal domain"/>
    <property type="match status" value="1"/>
</dbReference>
<evidence type="ECO:0000313" key="7">
    <source>
        <dbReference type="Proteomes" id="UP000070352"/>
    </source>
</evidence>
<dbReference type="GO" id="GO:0016616">
    <property type="term" value="F:oxidoreductase activity, acting on the CH-OH group of donors, NAD or NADP as acceptor"/>
    <property type="evidence" value="ECO:0007669"/>
    <property type="project" value="InterPro"/>
</dbReference>
<dbReference type="InterPro" id="IPR036291">
    <property type="entry name" value="NAD(P)-bd_dom_sf"/>
</dbReference>
<dbReference type="GO" id="GO:0051287">
    <property type="term" value="F:NAD binding"/>
    <property type="evidence" value="ECO:0007669"/>
    <property type="project" value="InterPro"/>
</dbReference>
<dbReference type="InterPro" id="IPR008927">
    <property type="entry name" value="6-PGluconate_DH-like_C_sf"/>
</dbReference>
<sequence length="434" mass="48343">MERKKITVIGLGFVGLPLSLSFAMRGYDVIGLDVNQSLIEDLNNGVTYHLEQYNGKPIQDILKDALTVGTFKATTDYNEAFAESYAYIVTVGLPVKEGMPVYDYFESAMMDLGKGLKQGDVVIIRSTVVPSTTEEIAKPILEKQSGLIAGKDFYLAYASERIAEGKAFEEFENMPTVVAGITPESAEKAKEVLRLISKAEIHIASDMKIVEAAKVFENVSRDVNIAMANQFAQFCQALGIDTMETFRMANTHKRVNLLIPGPGVGGYCLPNAYYYLRPKKEELNIDLSLLQMARMINDQVPHRIVDMLEYMLEKQGKTLQGAEVSVLGLAMKDYSNDDRISPAHDVCKILVDRGANVKAFDPATHSHVSYAVDSLEQSVDHADALIVLAKQMEFDNLDLNWIKEKMEQQPILIDTKHLFDKATVKELGFDYFAI</sequence>
<dbReference type="AlphaFoldDB" id="A0A135L6D0"/>
<dbReference type="PANTHER" id="PTHR43491">
    <property type="entry name" value="UDP-N-ACETYL-D-MANNOSAMINE DEHYDROGENASE"/>
    <property type="match status" value="1"/>
</dbReference>
<dbReference type="SMART" id="SM00984">
    <property type="entry name" value="UDPG_MGDP_dh_C"/>
    <property type="match status" value="1"/>
</dbReference>
<protein>
    <submittedName>
        <fullName evidence="6">Capsular biosynthesis protein</fullName>
    </submittedName>
</protein>
<dbReference type="PIRSF" id="PIRSF000124">
    <property type="entry name" value="UDPglc_GDPman_dh"/>
    <property type="match status" value="1"/>
</dbReference>
<dbReference type="InterPro" id="IPR001732">
    <property type="entry name" value="UDP-Glc/GDP-Man_DH_N"/>
</dbReference>
<comment type="caution">
    <text evidence="6">The sequence shown here is derived from an EMBL/GenBank/DDBJ whole genome shotgun (WGS) entry which is preliminary data.</text>
</comment>
<dbReference type="Gene3D" id="3.40.50.720">
    <property type="entry name" value="NAD(P)-binding Rossmann-like Domain"/>
    <property type="match status" value="2"/>
</dbReference>
<dbReference type="Pfam" id="PF03721">
    <property type="entry name" value="UDPG_MGDP_dh_N"/>
    <property type="match status" value="1"/>
</dbReference>
<dbReference type="GO" id="GO:0000271">
    <property type="term" value="P:polysaccharide biosynthetic process"/>
    <property type="evidence" value="ECO:0007669"/>
    <property type="project" value="InterPro"/>
</dbReference>
<feature type="domain" description="UDP-glucose/GDP-mannose dehydrogenase C-terminal" evidence="5">
    <location>
        <begin position="325"/>
        <end position="421"/>
    </location>
</feature>
<evidence type="ECO:0000256" key="4">
    <source>
        <dbReference type="PIRNR" id="PIRNR000124"/>
    </source>
</evidence>
<dbReference type="SUPFAM" id="SSF51735">
    <property type="entry name" value="NAD(P)-binding Rossmann-fold domains"/>
    <property type="match status" value="1"/>
</dbReference>
<dbReference type="PANTHER" id="PTHR43491:SF2">
    <property type="entry name" value="UDP-N-ACETYL-D-MANNOSAMINE DEHYDROGENASE"/>
    <property type="match status" value="1"/>
</dbReference>
<organism evidence="6 7">
    <name type="scientific">Tepidibacillus decaturensis</name>
    <dbReference type="NCBI Taxonomy" id="1413211"/>
    <lineage>
        <taxon>Bacteria</taxon>
        <taxon>Bacillati</taxon>
        <taxon>Bacillota</taxon>
        <taxon>Bacilli</taxon>
        <taxon>Bacillales</taxon>
        <taxon>Bacillaceae</taxon>
        <taxon>Tepidibacillus</taxon>
    </lineage>
</organism>
<dbReference type="GO" id="GO:0016628">
    <property type="term" value="F:oxidoreductase activity, acting on the CH-CH group of donors, NAD or NADP as acceptor"/>
    <property type="evidence" value="ECO:0007669"/>
    <property type="project" value="InterPro"/>
</dbReference>
<evidence type="ECO:0000256" key="2">
    <source>
        <dbReference type="ARBA" id="ARBA00023002"/>
    </source>
</evidence>
<dbReference type="NCBIfam" id="TIGR03026">
    <property type="entry name" value="NDP-sugDHase"/>
    <property type="match status" value="1"/>
</dbReference>
<dbReference type="Proteomes" id="UP000070352">
    <property type="component" value="Unassembled WGS sequence"/>
</dbReference>
<proteinExistence type="inferred from homology"/>
<evidence type="ECO:0000256" key="3">
    <source>
        <dbReference type="ARBA" id="ARBA00023027"/>
    </source>
</evidence>
<accession>A0A135L6D0</accession>
<name>A0A135L6D0_9BACI</name>
<dbReference type="SUPFAM" id="SSF48179">
    <property type="entry name" value="6-phosphogluconate dehydrogenase C-terminal domain-like"/>
    <property type="match status" value="1"/>
</dbReference>
<dbReference type="EMBL" id="LSKU01000001">
    <property type="protein sequence ID" value="KXG44526.1"/>
    <property type="molecule type" value="Genomic_DNA"/>
</dbReference>
<dbReference type="Pfam" id="PF00984">
    <property type="entry name" value="UDPG_MGDP_dh"/>
    <property type="match status" value="1"/>
</dbReference>
<evidence type="ECO:0000256" key="1">
    <source>
        <dbReference type="ARBA" id="ARBA00006601"/>
    </source>
</evidence>